<keyword evidence="2" id="KW-1185">Reference proteome</keyword>
<dbReference type="EMBL" id="JAZAVJ010000024">
    <property type="protein sequence ID" value="KAK7421166.1"/>
    <property type="molecule type" value="Genomic_DNA"/>
</dbReference>
<name>A0ABR1HJ97_9HYPO</name>
<proteinExistence type="predicted"/>
<reference evidence="1 2" key="1">
    <citation type="journal article" date="2025" name="Microbiol. Resour. Announc.">
        <title>Draft genome sequences for Neonectria magnoliae and Neonectria punicea, canker pathogens of Liriodendron tulipifera and Acer saccharum in West Virginia.</title>
        <authorList>
            <person name="Petronek H.M."/>
            <person name="Kasson M.T."/>
            <person name="Metheny A.M."/>
            <person name="Stauder C.M."/>
            <person name="Lovett B."/>
            <person name="Lynch S.C."/>
            <person name="Garnas J.R."/>
            <person name="Kasson L.R."/>
            <person name="Stajich J.E."/>
        </authorList>
    </citation>
    <scope>NUCLEOTIDE SEQUENCE [LARGE SCALE GENOMIC DNA]</scope>
    <source>
        <strain evidence="1 2">NRRL 64653</strain>
    </source>
</reference>
<evidence type="ECO:0000313" key="1">
    <source>
        <dbReference type="EMBL" id="KAK7421166.1"/>
    </source>
</evidence>
<organism evidence="1 2">
    <name type="scientific">Neonectria punicea</name>
    <dbReference type="NCBI Taxonomy" id="979145"/>
    <lineage>
        <taxon>Eukaryota</taxon>
        <taxon>Fungi</taxon>
        <taxon>Dikarya</taxon>
        <taxon>Ascomycota</taxon>
        <taxon>Pezizomycotina</taxon>
        <taxon>Sordariomycetes</taxon>
        <taxon>Hypocreomycetidae</taxon>
        <taxon>Hypocreales</taxon>
        <taxon>Nectriaceae</taxon>
        <taxon>Neonectria</taxon>
    </lineage>
</organism>
<sequence>MADRKKVSYSFRELEDWQKHNQTVTTIVKEDTGAEHWISNRALPPTSFPPPLSLDGIEKLKGLEGVIVEDIVEEKKDA</sequence>
<comment type="caution">
    <text evidence="1">The sequence shown here is derived from an EMBL/GenBank/DDBJ whole genome shotgun (WGS) entry which is preliminary data.</text>
</comment>
<protein>
    <submittedName>
        <fullName evidence="1">Uncharacterized protein</fullName>
    </submittedName>
</protein>
<evidence type="ECO:0000313" key="2">
    <source>
        <dbReference type="Proteomes" id="UP001498476"/>
    </source>
</evidence>
<gene>
    <name evidence="1" type="ORF">QQX98_002295</name>
</gene>
<accession>A0ABR1HJ97</accession>
<dbReference type="Proteomes" id="UP001498476">
    <property type="component" value="Unassembled WGS sequence"/>
</dbReference>